<dbReference type="Pfam" id="PF02838">
    <property type="entry name" value="Glyco_hydro_20b"/>
    <property type="match status" value="1"/>
</dbReference>
<dbReference type="InterPro" id="IPR025705">
    <property type="entry name" value="Beta_hexosaminidase_sua/sub"/>
</dbReference>
<dbReference type="GO" id="GO:0016020">
    <property type="term" value="C:membrane"/>
    <property type="evidence" value="ECO:0007669"/>
    <property type="project" value="TreeGrafter"/>
</dbReference>
<evidence type="ECO:0000256" key="4">
    <source>
        <dbReference type="ARBA" id="ARBA00022801"/>
    </source>
</evidence>
<keyword evidence="5" id="KW-0326">Glycosidase</keyword>
<dbReference type="Pfam" id="PF00728">
    <property type="entry name" value="Glyco_hydro_20"/>
    <property type="match status" value="1"/>
</dbReference>
<dbReference type="EMBL" id="JARQWQ010000037">
    <property type="protein sequence ID" value="KAK2560207.1"/>
    <property type="molecule type" value="Genomic_DNA"/>
</dbReference>
<dbReference type="InterPro" id="IPR029018">
    <property type="entry name" value="Hex-like_dom2"/>
</dbReference>
<evidence type="ECO:0000256" key="7">
    <source>
        <dbReference type="ARBA" id="ARBA00033000"/>
    </source>
</evidence>
<feature type="domain" description="Chitobiase/beta-hexosaminidases N-terminal" evidence="10">
    <location>
        <begin position="38"/>
        <end position="193"/>
    </location>
</feature>
<organism evidence="11 12">
    <name type="scientific">Acropora cervicornis</name>
    <name type="common">Staghorn coral</name>
    <dbReference type="NCBI Taxonomy" id="6130"/>
    <lineage>
        <taxon>Eukaryota</taxon>
        <taxon>Metazoa</taxon>
        <taxon>Cnidaria</taxon>
        <taxon>Anthozoa</taxon>
        <taxon>Hexacorallia</taxon>
        <taxon>Scleractinia</taxon>
        <taxon>Astrocoeniina</taxon>
        <taxon>Acroporidae</taxon>
        <taxon>Acropora</taxon>
    </lineage>
</organism>
<dbReference type="SUPFAM" id="SSF81296">
    <property type="entry name" value="E set domains"/>
    <property type="match status" value="1"/>
</dbReference>
<evidence type="ECO:0000256" key="8">
    <source>
        <dbReference type="PIRSR" id="PIRSR625705-1"/>
    </source>
</evidence>
<dbReference type="Pfam" id="PF03173">
    <property type="entry name" value="CHB_HEX"/>
    <property type="match status" value="1"/>
</dbReference>
<reference evidence="11" key="1">
    <citation type="journal article" date="2023" name="G3 (Bethesda)">
        <title>Whole genome assembly and annotation of the endangered Caribbean coral Acropora cervicornis.</title>
        <authorList>
            <person name="Selwyn J.D."/>
            <person name="Vollmer S.V."/>
        </authorList>
    </citation>
    <scope>NUCLEOTIDE SEQUENCE</scope>
    <source>
        <strain evidence="11">K2</strain>
    </source>
</reference>
<feature type="chain" id="PRO_5042171179" description="beta-N-acetylhexosaminidase" evidence="9">
    <location>
        <begin position="28"/>
        <end position="810"/>
    </location>
</feature>
<dbReference type="InterPro" id="IPR004866">
    <property type="entry name" value="CHB/HEX_N_dom"/>
</dbReference>
<dbReference type="InterPro" id="IPR004867">
    <property type="entry name" value="CHB_C_dom"/>
</dbReference>
<evidence type="ECO:0000259" key="10">
    <source>
        <dbReference type="SMART" id="SM01081"/>
    </source>
</evidence>
<evidence type="ECO:0000256" key="6">
    <source>
        <dbReference type="ARBA" id="ARBA00030512"/>
    </source>
</evidence>
<feature type="signal peptide" evidence="9">
    <location>
        <begin position="1"/>
        <end position="27"/>
    </location>
</feature>
<evidence type="ECO:0000256" key="2">
    <source>
        <dbReference type="ARBA" id="ARBA00006285"/>
    </source>
</evidence>
<dbReference type="InterPro" id="IPR017853">
    <property type="entry name" value="GH"/>
</dbReference>
<gene>
    <name evidence="11" type="ORF">P5673_017187</name>
</gene>
<dbReference type="InterPro" id="IPR012291">
    <property type="entry name" value="CBM2_carb-bd_dom_sf"/>
</dbReference>
<comment type="similarity">
    <text evidence="2">Belongs to the glycosyl hydrolase 20 family.</text>
</comment>
<dbReference type="SMART" id="SM01081">
    <property type="entry name" value="CHB_HEX"/>
    <property type="match status" value="1"/>
</dbReference>
<dbReference type="Gene3D" id="3.30.379.10">
    <property type="entry name" value="Chitobiase/beta-hexosaminidase domain 2-like"/>
    <property type="match status" value="1"/>
</dbReference>
<dbReference type="GO" id="GO:0030247">
    <property type="term" value="F:polysaccharide binding"/>
    <property type="evidence" value="ECO:0007669"/>
    <property type="project" value="InterPro"/>
</dbReference>
<dbReference type="GO" id="GO:0030203">
    <property type="term" value="P:glycosaminoglycan metabolic process"/>
    <property type="evidence" value="ECO:0007669"/>
    <property type="project" value="TreeGrafter"/>
</dbReference>
<dbReference type="SUPFAM" id="SSF51445">
    <property type="entry name" value="(Trans)glycosidases"/>
    <property type="match status" value="1"/>
</dbReference>
<evidence type="ECO:0000256" key="5">
    <source>
        <dbReference type="ARBA" id="ARBA00023295"/>
    </source>
</evidence>
<sequence length="810" mass="92994">MWSLSKGFRAFYGKIIAWLLLAVVCQAMDQSLLDKIANSLDIKFDILSNAAAGCIIRLTFTNNGRYVIKNEKWAIYFSSLRKFNERTDNTSTLNANNQFEITHLNGYLHSMKPTRHFSDLRPDKAFKFYVRAQGAIVSKTDVMPNWYIAALKLTPRVIRCTEGESLKFVGPFNTSAKWKQSPADRYDPLKPEERYNMNNIADLRRAGNLITPTPLVLNIANPLKTIKLGDLDWSIVTKGGLDNEGQFLAAKLSIQTNIRRKRKSQKFIELKIGSVQIFDRKTEDDEAYNLRVYPQEEIIRIIGNTPKGVFWGIQSLLSITNDLEVPWVSIEDSPRYLYRGLSIDVARNFLPKAEVMRIINGMAMFKMNKLHLHMSDDEVLVDSQVASKRCHDLQERDCLEPQLGSGPFSNTSGSGYYSVEDYREILKHAKRNHVDIIPEFDMPGHSHAAITAMESRYRKYSDERQTLNGLRYYLNDPKDESEYESGQFFFNNSVNPCVETSYRFVDKLVFQVRAMHADIQPLKVIHLGGDEVPTGAWSLSPACERLAVKMKSAFPDWKAFFIKRVAKIAGKYGIYLGLWEDGLMQNFQEPIKRRELKNDVVYGYAWGNTKNLGYRLANAGYKVVMTQASHLYFDHPYEPDPEERGIYWATRYTDTRKAFGFMPEHLFESLEADGMAGAIWSETIRTPTQFQFMIFPRLLAVAERAWHKSEWENQRNKGLRNRLKEKNWEMFANTLGYKELRRLDSIGIHYRIPLPGARIINGVLKTNIAFPGLKVECSIDDGKTWFDPEMASVVSGTILLRTSVRFVAVS</sequence>
<comment type="caution">
    <text evidence="11">The sequence shown here is derived from an EMBL/GenBank/DDBJ whole genome shotgun (WGS) entry which is preliminary data.</text>
</comment>
<evidence type="ECO:0000256" key="1">
    <source>
        <dbReference type="ARBA" id="ARBA00001231"/>
    </source>
</evidence>
<dbReference type="EC" id="3.2.1.52" evidence="3"/>
<dbReference type="Gene3D" id="3.20.20.80">
    <property type="entry name" value="Glycosidases"/>
    <property type="match status" value="1"/>
</dbReference>
<dbReference type="InterPro" id="IPR013783">
    <property type="entry name" value="Ig-like_fold"/>
</dbReference>
<keyword evidence="4" id="KW-0378">Hydrolase</keyword>
<dbReference type="SUPFAM" id="SSF49384">
    <property type="entry name" value="Carbohydrate-binding domain"/>
    <property type="match status" value="1"/>
</dbReference>
<dbReference type="GO" id="GO:0005975">
    <property type="term" value="P:carbohydrate metabolic process"/>
    <property type="evidence" value="ECO:0007669"/>
    <property type="project" value="InterPro"/>
</dbReference>
<dbReference type="Pfam" id="PF03174">
    <property type="entry name" value="CHB_HEX_C"/>
    <property type="match status" value="1"/>
</dbReference>
<dbReference type="InterPro" id="IPR015882">
    <property type="entry name" value="HEX_bac_N"/>
</dbReference>
<dbReference type="Proteomes" id="UP001249851">
    <property type="component" value="Unassembled WGS sequence"/>
</dbReference>
<dbReference type="Gene3D" id="2.60.40.10">
    <property type="entry name" value="Immunoglobulins"/>
    <property type="match status" value="1"/>
</dbReference>
<dbReference type="PRINTS" id="PR00738">
    <property type="entry name" value="GLHYDRLASE20"/>
</dbReference>
<dbReference type="PANTHER" id="PTHR22600">
    <property type="entry name" value="BETA-HEXOSAMINIDASE"/>
    <property type="match status" value="1"/>
</dbReference>
<dbReference type="AlphaFoldDB" id="A0AAD9V3X2"/>
<dbReference type="GO" id="GO:0004563">
    <property type="term" value="F:beta-N-acetylhexosaminidase activity"/>
    <property type="evidence" value="ECO:0007669"/>
    <property type="project" value="UniProtKB-EC"/>
</dbReference>
<comment type="catalytic activity">
    <reaction evidence="1">
        <text>Hydrolysis of terminal non-reducing N-acetyl-D-hexosamine residues in N-acetyl-beta-D-hexosaminides.</text>
        <dbReference type="EC" id="3.2.1.52"/>
    </reaction>
</comment>
<protein>
    <recommendedName>
        <fullName evidence="3">beta-N-acetylhexosaminidase</fullName>
        <ecNumber evidence="3">3.2.1.52</ecNumber>
    </recommendedName>
    <alternativeName>
        <fullName evidence="6">Beta-N-acetylhexosaminidase</fullName>
    </alternativeName>
    <alternativeName>
        <fullName evidence="7">N-acetyl-beta-glucosaminidase</fullName>
    </alternativeName>
</protein>
<evidence type="ECO:0000313" key="11">
    <source>
        <dbReference type="EMBL" id="KAK2560207.1"/>
    </source>
</evidence>
<dbReference type="SUPFAM" id="SSF55545">
    <property type="entry name" value="beta-N-acetylhexosaminidase-like domain"/>
    <property type="match status" value="1"/>
</dbReference>
<keyword evidence="9" id="KW-0732">Signal</keyword>
<dbReference type="PANTHER" id="PTHR22600:SF57">
    <property type="entry name" value="BETA-N-ACETYLHEXOSAMINIDASE"/>
    <property type="match status" value="1"/>
</dbReference>
<keyword evidence="12" id="KW-1185">Reference proteome</keyword>
<feature type="active site" description="Proton donor" evidence="8">
    <location>
        <position position="531"/>
    </location>
</feature>
<dbReference type="InterPro" id="IPR008965">
    <property type="entry name" value="CBM2/CBM3_carb-bd_dom_sf"/>
</dbReference>
<dbReference type="Gene3D" id="2.60.40.290">
    <property type="match status" value="1"/>
</dbReference>
<evidence type="ECO:0000256" key="9">
    <source>
        <dbReference type="SAM" id="SignalP"/>
    </source>
</evidence>
<evidence type="ECO:0000256" key="3">
    <source>
        <dbReference type="ARBA" id="ARBA00012663"/>
    </source>
</evidence>
<dbReference type="InterPro" id="IPR014756">
    <property type="entry name" value="Ig_E-set"/>
</dbReference>
<name>A0AAD9V3X2_ACRCE</name>
<proteinExistence type="inferred from homology"/>
<reference evidence="11" key="2">
    <citation type="journal article" date="2023" name="Science">
        <title>Genomic signatures of disease resistance in endangered staghorn corals.</title>
        <authorList>
            <person name="Vollmer S.V."/>
            <person name="Selwyn J.D."/>
            <person name="Despard B.A."/>
            <person name="Roesel C.L."/>
        </authorList>
    </citation>
    <scope>NUCLEOTIDE SEQUENCE</scope>
    <source>
        <strain evidence="11">K2</strain>
    </source>
</reference>
<evidence type="ECO:0000313" key="12">
    <source>
        <dbReference type="Proteomes" id="UP001249851"/>
    </source>
</evidence>
<dbReference type="InterPro" id="IPR015883">
    <property type="entry name" value="Glyco_hydro_20_cat"/>
</dbReference>
<dbReference type="CDD" id="cd02847">
    <property type="entry name" value="E_set_Chitobiase_C"/>
    <property type="match status" value="1"/>
</dbReference>
<accession>A0AAD9V3X2</accession>